<feature type="domain" description="BioF2-like acetyltransferase" evidence="1">
    <location>
        <begin position="167"/>
        <end position="309"/>
    </location>
</feature>
<dbReference type="SUPFAM" id="SSF55729">
    <property type="entry name" value="Acyl-CoA N-acyltransferases (Nat)"/>
    <property type="match status" value="1"/>
</dbReference>
<evidence type="ECO:0000313" key="3">
    <source>
        <dbReference type="Proteomes" id="UP000253831"/>
    </source>
</evidence>
<dbReference type="Gene3D" id="3.40.630.30">
    <property type="match status" value="1"/>
</dbReference>
<comment type="caution">
    <text evidence="2">The sequence shown here is derived from an EMBL/GenBank/DDBJ whole genome shotgun (WGS) entry which is preliminary data.</text>
</comment>
<accession>A0A369XNP8</accession>
<dbReference type="InterPro" id="IPR038740">
    <property type="entry name" value="BioF2-like_GNAT_dom"/>
</dbReference>
<dbReference type="InterPro" id="IPR016181">
    <property type="entry name" value="Acyl_CoA_acyltransferase"/>
</dbReference>
<protein>
    <submittedName>
        <fullName evidence="2">GNAT family N-acetyltransferase</fullName>
    </submittedName>
</protein>
<evidence type="ECO:0000259" key="1">
    <source>
        <dbReference type="Pfam" id="PF13480"/>
    </source>
</evidence>
<evidence type="ECO:0000313" key="2">
    <source>
        <dbReference type="EMBL" id="RDE51753.1"/>
    </source>
</evidence>
<dbReference type="EMBL" id="QPGA01000004">
    <property type="protein sequence ID" value="RDE51753.1"/>
    <property type="molecule type" value="Genomic_DNA"/>
</dbReference>
<dbReference type="AlphaFoldDB" id="A0A369XNP8"/>
<gene>
    <name evidence="2" type="ORF">DVS81_03765</name>
</gene>
<dbReference type="Pfam" id="PF13480">
    <property type="entry name" value="Acetyltransf_6"/>
    <property type="match status" value="1"/>
</dbReference>
<dbReference type="GO" id="GO:0016740">
    <property type="term" value="F:transferase activity"/>
    <property type="evidence" value="ECO:0007669"/>
    <property type="project" value="UniProtKB-KW"/>
</dbReference>
<keyword evidence="2" id="KW-0808">Transferase</keyword>
<proteinExistence type="predicted"/>
<organism evidence="2 3">
    <name type="scientific">Candidatus Accumulibacter meliphilus</name>
    <dbReference type="NCBI Taxonomy" id="2211374"/>
    <lineage>
        <taxon>Bacteria</taxon>
        <taxon>Pseudomonadati</taxon>
        <taxon>Pseudomonadota</taxon>
        <taxon>Betaproteobacteria</taxon>
        <taxon>Candidatus Accumulibacter</taxon>
    </lineage>
</organism>
<dbReference type="Proteomes" id="UP000253831">
    <property type="component" value="Unassembled WGS sequence"/>
</dbReference>
<name>A0A369XNP8_9PROT</name>
<reference evidence="2 3" key="1">
    <citation type="submission" date="2018-05" db="EMBL/GenBank/DDBJ databases">
        <title>Integrated omic analyses show evidence that a Ca. Accumulibacter phosphatis strain performs denitrification under micro-aerobic conditions.</title>
        <authorList>
            <person name="Camejo P.Y."/>
            <person name="Katherine M.D."/>
            <person name="Daniel N.R."/>
        </authorList>
    </citation>
    <scope>NUCLEOTIDE SEQUENCE [LARGE SCALE GENOMIC DNA]</scope>
    <source>
        <strain evidence="2">UW-LDO-IC</strain>
    </source>
</reference>
<sequence length="359" mass="40918">MSTSPPFVWKNLPAAALQQKPDLVREWDRLNAARGDLPFLSAEALITALDIFGEGRERLLVGQQAHVTVAMFILVPLGKFRWRTFQPSQIPLGAWVAEAGLAPDDIARSLSRGPLGFCLSLSVTQLDSRFTPRGEDASDSQATDYIETGWIDLTGSFEEYWSARGKNLRQNMRKQRNKLAAEGITGRMRTLTRSEEIAPAIERYGELESSGWKAAKGTAIHRDNAQGRFYGRLLGAAARHGQAVIYEYMFDDRVVASNLCLQRKSTLVVLKTTYDDSIQSYSPAFLLCQDEMEQLYREKGIDRLEYYGRLMDWHTKWTENKRPIYHLTVYRWPLVKQLAEWRRLHMSQPSIKEGHVTST</sequence>